<reference evidence="1 2" key="1">
    <citation type="journal article" date="2021" name="Front. Genet.">
        <title>Chromosome-Level Genome Assembly Reveals Significant Gene Expansion in the Toll and IMD Signaling Pathways of Dendrolimus kikuchii.</title>
        <authorList>
            <person name="Zhou J."/>
            <person name="Wu P."/>
            <person name="Xiong Z."/>
            <person name="Liu N."/>
            <person name="Zhao N."/>
            <person name="Ji M."/>
            <person name="Qiu Y."/>
            <person name="Yang B."/>
        </authorList>
    </citation>
    <scope>NUCLEOTIDE SEQUENCE [LARGE SCALE GENOMIC DNA]</scope>
    <source>
        <strain evidence="1">Ann1</strain>
    </source>
</reference>
<dbReference type="Proteomes" id="UP000824533">
    <property type="component" value="Linkage Group LG07"/>
</dbReference>
<evidence type="ECO:0000313" key="2">
    <source>
        <dbReference type="Proteomes" id="UP000824533"/>
    </source>
</evidence>
<name>A0ACC1D8B8_9NEOP</name>
<gene>
    <name evidence="1" type="ORF">K1T71_004517</name>
</gene>
<sequence>MLKYVALACVLVAVCAAAPQQNPQDVQILRFDSDVQPDGYSFAYETSDGTSRQEEGKLDNPQSENAALTVTGQYAYVAPDGKHYTVTFTAGPNGFQPKTSLGQKSINKLRAPKNRHSLVRTLAQQAARRSHHTLKFKKVNMKALKRFILIAATICCLIEVQGVDDYSDSKRPYEFGFTIDGQQHRHEKKDKNGIIMGEFGFITADDVYHVTVYATDENGRFRILSMKNIHLKATPAYRQDKSLTFTSATSSPALSKPTPVQPLPPLSPTQLSQRPQNNFKPVSIEPPVNSCSHCSIPTTSTVAPRPAVPTNTQRNINSYNNNPSLFNSPGVNGVPSSQGVTSPSIYPGQQNAFGRPTSSNPPPSSPLNPQRANIGSAINGQAPLTPAKSYNPSPNYPQNTFVGPQYPQQVNQRPTYNQQSPLSSIAPYNPRGQNGISFANQNGGLPATTLNSQPQAPGVIPSNNIPSYNSQGKNGITYPTQPVRSRKDKQINQVQVRPSEFNQAIRGQTVPNKKPTLVSAQMQIVDKNTNINYKRPGERDGLPNGVTENDIMNLLYTFNYTLGFQAHYEEGYTNGFKQGYYYVTGRNGVRTRIDYTADNTGFHPKISQDVLDLLSDDVPKPETEKDAKYGLRGYEFKWLYYPKYWTAHTFERVPIKNKNLSLVMKNA</sequence>
<organism evidence="1 2">
    <name type="scientific">Dendrolimus kikuchii</name>
    <dbReference type="NCBI Taxonomy" id="765133"/>
    <lineage>
        <taxon>Eukaryota</taxon>
        <taxon>Metazoa</taxon>
        <taxon>Ecdysozoa</taxon>
        <taxon>Arthropoda</taxon>
        <taxon>Hexapoda</taxon>
        <taxon>Insecta</taxon>
        <taxon>Pterygota</taxon>
        <taxon>Neoptera</taxon>
        <taxon>Endopterygota</taxon>
        <taxon>Lepidoptera</taxon>
        <taxon>Glossata</taxon>
        <taxon>Ditrysia</taxon>
        <taxon>Bombycoidea</taxon>
        <taxon>Lasiocampidae</taxon>
        <taxon>Dendrolimus</taxon>
    </lineage>
</organism>
<evidence type="ECO:0000313" key="1">
    <source>
        <dbReference type="EMBL" id="KAJ0179926.1"/>
    </source>
</evidence>
<protein>
    <submittedName>
        <fullName evidence="1">Uncharacterized protein</fullName>
    </submittedName>
</protein>
<keyword evidence="2" id="KW-1185">Reference proteome</keyword>
<proteinExistence type="predicted"/>
<dbReference type="EMBL" id="CM034393">
    <property type="protein sequence ID" value="KAJ0179926.1"/>
    <property type="molecule type" value="Genomic_DNA"/>
</dbReference>
<comment type="caution">
    <text evidence="1">The sequence shown here is derived from an EMBL/GenBank/DDBJ whole genome shotgun (WGS) entry which is preliminary data.</text>
</comment>
<accession>A0ACC1D8B8</accession>